<organism evidence="6 7">
    <name type="scientific">SAR324 cluster bacterium</name>
    <dbReference type="NCBI Taxonomy" id="2024889"/>
    <lineage>
        <taxon>Bacteria</taxon>
        <taxon>Deltaproteobacteria</taxon>
        <taxon>SAR324 cluster</taxon>
    </lineage>
</organism>
<sequence length="285" mass="32266">MGVKIAKQIENTKDVKVRLGASKSSTTNEFEMNNQQKSDNLLSSDCREELIIQNRARARKLARSILRKWHSRIDVEEVDSIVDLSLCEAAQRYNPNMGAGFMTFLFYHLRGNLIRTITIAASANMIPVSEVNPMLEGGSEKNHRRNVVLTNAIEVADALTGNETLAPDIALEKKELVNLSQQACSSLDYLEREVIERIYMNGEQLLDVAYNLGYSRCHISRIKRKALEALYDGMAILAGPDTLGQRPNFDEDEDVSEARRIHRKLTTRRPRSKKAQNMYVQALRA</sequence>
<dbReference type="GO" id="GO:0003677">
    <property type="term" value="F:DNA binding"/>
    <property type="evidence" value="ECO:0007669"/>
    <property type="project" value="UniProtKB-KW"/>
</dbReference>
<keyword evidence="2" id="KW-0731">Sigma factor</keyword>
<keyword evidence="3" id="KW-0238">DNA-binding</keyword>
<dbReference type="GO" id="GO:0016987">
    <property type="term" value="F:sigma factor activity"/>
    <property type="evidence" value="ECO:0007669"/>
    <property type="project" value="UniProtKB-KW"/>
</dbReference>
<reference evidence="6 7" key="1">
    <citation type="journal article" date="2020" name="Biotechnol. Biofuels">
        <title>New insights from the biogas microbiome by comprehensive genome-resolved metagenomics of nearly 1600 species originating from multiple anaerobic digesters.</title>
        <authorList>
            <person name="Campanaro S."/>
            <person name="Treu L."/>
            <person name="Rodriguez-R L.M."/>
            <person name="Kovalovszki A."/>
            <person name="Ziels R.M."/>
            <person name="Maus I."/>
            <person name="Zhu X."/>
            <person name="Kougias P.G."/>
            <person name="Basile A."/>
            <person name="Luo G."/>
            <person name="Schluter A."/>
            <person name="Konstantinidis K.T."/>
            <person name="Angelidaki I."/>
        </authorList>
    </citation>
    <scope>NUCLEOTIDE SEQUENCE [LARGE SCALE GENOMIC DNA]</scope>
    <source>
        <strain evidence="6">AS27yjCOA_65</strain>
    </source>
</reference>
<comment type="caution">
    <text evidence="6">The sequence shown here is derived from an EMBL/GenBank/DDBJ whole genome shotgun (WGS) entry which is preliminary data.</text>
</comment>
<name>A0A7X9IKK0_9DELT</name>
<dbReference type="InterPro" id="IPR007630">
    <property type="entry name" value="RNA_pol_sigma70_r4"/>
</dbReference>
<dbReference type="AlphaFoldDB" id="A0A7X9IKK0"/>
<protein>
    <submittedName>
        <fullName evidence="6">Sigma-70 family RNA polymerase sigma factor</fullName>
    </submittedName>
</protein>
<proteinExistence type="predicted"/>
<keyword evidence="1" id="KW-0805">Transcription regulation</keyword>
<gene>
    <name evidence="6" type="ORF">GYA55_13545</name>
</gene>
<feature type="domain" description="RNA polymerase sigma-70 region 4" evidence="5">
    <location>
        <begin position="186"/>
        <end position="231"/>
    </location>
</feature>
<dbReference type="NCBIfam" id="TIGR02937">
    <property type="entry name" value="sigma70-ECF"/>
    <property type="match status" value="1"/>
</dbReference>
<evidence type="ECO:0000259" key="5">
    <source>
        <dbReference type="Pfam" id="PF04545"/>
    </source>
</evidence>
<evidence type="ECO:0000256" key="4">
    <source>
        <dbReference type="ARBA" id="ARBA00023163"/>
    </source>
</evidence>
<dbReference type="PANTHER" id="PTHR30385">
    <property type="entry name" value="SIGMA FACTOR F FLAGELLAR"/>
    <property type="match status" value="1"/>
</dbReference>
<evidence type="ECO:0000313" key="7">
    <source>
        <dbReference type="Proteomes" id="UP000524246"/>
    </source>
</evidence>
<evidence type="ECO:0000256" key="3">
    <source>
        <dbReference type="ARBA" id="ARBA00023125"/>
    </source>
</evidence>
<dbReference type="Gene3D" id="1.20.140.160">
    <property type="match status" value="1"/>
</dbReference>
<dbReference type="Proteomes" id="UP000524246">
    <property type="component" value="Unassembled WGS sequence"/>
</dbReference>
<dbReference type="GO" id="GO:0006352">
    <property type="term" value="P:DNA-templated transcription initiation"/>
    <property type="evidence" value="ECO:0007669"/>
    <property type="project" value="InterPro"/>
</dbReference>
<dbReference type="InterPro" id="IPR013325">
    <property type="entry name" value="RNA_pol_sigma_r2"/>
</dbReference>
<dbReference type="InterPro" id="IPR013324">
    <property type="entry name" value="RNA_pol_sigma_r3/r4-like"/>
</dbReference>
<evidence type="ECO:0000256" key="2">
    <source>
        <dbReference type="ARBA" id="ARBA00023082"/>
    </source>
</evidence>
<dbReference type="InterPro" id="IPR014284">
    <property type="entry name" value="RNA_pol_sigma-70_dom"/>
</dbReference>
<dbReference type="SUPFAM" id="SSF88946">
    <property type="entry name" value="Sigma2 domain of RNA polymerase sigma factors"/>
    <property type="match status" value="1"/>
</dbReference>
<keyword evidence="4" id="KW-0804">Transcription</keyword>
<dbReference type="Pfam" id="PF04545">
    <property type="entry name" value="Sigma70_r4"/>
    <property type="match status" value="1"/>
</dbReference>
<dbReference type="Gene3D" id="1.10.1740.10">
    <property type="match status" value="1"/>
</dbReference>
<accession>A0A7X9IKK0</accession>
<evidence type="ECO:0000313" key="6">
    <source>
        <dbReference type="EMBL" id="NMC64183.1"/>
    </source>
</evidence>
<evidence type="ECO:0000256" key="1">
    <source>
        <dbReference type="ARBA" id="ARBA00023015"/>
    </source>
</evidence>
<dbReference type="SUPFAM" id="SSF88659">
    <property type="entry name" value="Sigma3 and sigma4 domains of RNA polymerase sigma factors"/>
    <property type="match status" value="1"/>
</dbReference>
<dbReference type="EMBL" id="JAAZON010000617">
    <property type="protein sequence ID" value="NMC64183.1"/>
    <property type="molecule type" value="Genomic_DNA"/>
</dbReference>